<keyword evidence="4" id="KW-1133">Transmembrane helix</keyword>
<dbReference type="EMBL" id="JAXQNO010000016">
    <property type="protein sequence ID" value="KAK4781614.1"/>
    <property type="molecule type" value="Genomic_DNA"/>
</dbReference>
<dbReference type="GO" id="GO:0051015">
    <property type="term" value="F:actin filament binding"/>
    <property type="evidence" value="ECO:0007669"/>
    <property type="project" value="InterPro"/>
</dbReference>
<evidence type="ECO:0000256" key="2">
    <source>
        <dbReference type="SAM" id="Coils"/>
    </source>
</evidence>
<dbReference type="Pfam" id="PF02181">
    <property type="entry name" value="FH2"/>
    <property type="match status" value="2"/>
</dbReference>
<feature type="compositionally biased region" description="Pro residues" evidence="3">
    <location>
        <begin position="327"/>
        <end position="376"/>
    </location>
</feature>
<evidence type="ECO:0000313" key="7">
    <source>
        <dbReference type="EMBL" id="KAK4781614.1"/>
    </source>
</evidence>
<keyword evidence="2" id="KW-0175">Coiled coil</keyword>
<comment type="similarity">
    <text evidence="1">Belongs to the formin-like family. Class-I subfamily.</text>
</comment>
<feature type="region of interest" description="Disordered" evidence="3">
    <location>
        <begin position="227"/>
        <end position="254"/>
    </location>
</feature>
<feature type="compositionally biased region" description="Pro residues" evidence="3">
    <location>
        <begin position="384"/>
        <end position="406"/>
    </location>
</feature>
<gene>
    <name evidence="7" type="ORF">SAY86_015716</name>
</gene>
<evidence type="ECO:0000259" key="6">
    <source>
        <dbReference type="SMART" id="SM00498"/>
    </source>
</evidence>
<name>A0AAN7LBP5_TRANT</name>
<evidence type="ECO:0000313" key="8">
    <source>
        <dbReference type="Proteomes" id="UP001346149"/>
    </source>
</evidence>
<dbReference type="GO" id="GO:0045010">
    <property type="term" value="P:actin nucleation"/>
    <property type="evidence" value="ECO:0007669"/>
    <property type="project" value="InterPro"/>
</dbReference>
<feature type="compositionally biased region" description="Pro residues" evidence="3">
    <location>
        <begin position="303"/>
        <end position="313"/>
    </location>
</feature>
<keyword evidence="5" id="KW-0732">Signal</keyword>
<protein>
    <recommendedName>
        <fullName evidence="6">FH2 domain-containing protein</fullName>
    </recommendedName>
</protein>
<dbReference type="InterPro" id="IPR027643">
    <property type="entry name" value="Formin-like_plant"/>
</dbReference>
<keyword evidence="4" id="KW-0812">Transmembrane</keyword>
<dbReference type="PANTHER" id="PTHR23213">
    <property type="entry name" value="FORMIN-RELATED"/>
    <property type="match status" value="1"/>
</dbReference>
<feature type="domain" description="FH2" evidence="6">
    <location>
        <begin position="423"/>
        <end position="675"/>
    </location>
</feature>
<evidence type="ECO:0000256" key="1">
    <source>
        <dbReference type="ARBA" id="ARBA00025793"/>
    </source>
</evidence>
<dbReference type="Gene3D" id="1.20.58.2220">
    <property type="entry name" value="Formin, FH2 domain"/>
    <property type="match status" value="2"/>
</dbReference>
<proteinExistence type="inferred from homology"/>
<dbReference type="Proteomes" id="UP001346149">
    <property type="component" value="Unassembled WGS sequence"/>
</dbReference>
<dbReference type="PANTHER" id="PTHR23213:SF269">
    <property type="entry name" value="FORMIN-LIKE PROTEIN 5"/>
    <property type="match status" value="1"/>
</dbReference>
<feature type="compositionally biased region" description="Pro residues" evidence="3">
    <location>
        <begin position="284"/>
        <end position="294"/>
    </location>
</feature>
<dbReference type="PRINTS" id="PR01217">
    <property type="entry name" value="PRICHEXTENSN"/>
</dbReference>
<sequence length="725" mass="79240">MLQAQLCLRKLVCFIFLVSPVLCSSATRLEEGSTHDLHDLASLEIDQDTATLLWLNCRTELIRVKNAIGGLDLCFPHEVLDIRGDRDNRECQSLPEGNVREFMNAVHHDQKLTILDCLRRNSHRFHVSGEGTHSIHGDTKYLEPVPSTVNNHRRNLASASSSKKKEKTEDDINREIIIAVVVTASVTFLLAVLLFLCFSKLCCGRTGMDLNDDRPLLCLSMTDYSTGSSRKHSSFGNSFELEKPKSIPPRSSVGGAIDREVSAISVQDSLEFLQANGSGRHASPFPPLKPPPGRVPSDTGFLKPPPGRAPPPELLARPNPLTETKHPPPPPPPLPPPPPPPPVVPKQAPPSAVPRPPGTPLPPPPGTPSPPPPPPGAGASKPGVGPPPPPPPKKGPAPRAPLPPGSGPRMGRPTPQVPKAPSGKDDEASKAKLKPFFWDKVLATPDHSMVWHEIKSGSFQFNEEMIETLFGYATVDKGKKENKKDSKQDSPATFIQIVDAKKAQNLSILLRALNMTTEEVCDALHEDDLLEDVPVESEEYYRSLGLQVVSGLGGQLENVRKAAVIDSDMLTGSVAKLGYCLLKTQTFLNTDMKNLEEESKFHQTLKSFIEKAETEVKSLLEEEKRISALVKSTGDYFHGNAGKDEGLRLFVIVRDFVVMLDKVCKEVKDAPCRPAKPQKKESEPVPVLTPSVSDTRQPASPDIRQRLFPAIKERRVSDSSSDDES</sequence>
<feature type="chain" id="PRO_5042978576" description="FH2 domain-containing protein" evidence="5">
    <location>
        <begin position="24"/>
        <end position="725"/>
    </location>
</feature>
<dbReference type="SUPFAM" id="SSF101447">
    <property type="entry name" value="Formin homology 2 domain (FH2 domain)"/>
    <property type="match status" value="1"/>
</dbReference>
<comment type="caution">
    <text evidence="7">The sequence shown here is derived from an EMBL/GenBank/DDBJ whole genome shotgun (WGS) entry which is preliminary data.</text>
</comment>
<organism evidence="7 8">
    <name type="scientific">Trapa natans</name>
    <name type="common">Water chestnut</name>
    <dbReference type="NCBI Taxonomy" id="22666"/>
    <lineage>
        <taxon>Eukaryota</taxon>
        <taxon>Viridiplantae</taxon>
        <taxon>Streptophyta</taxon>
        <taxon>Embryophyta</taxon>
        <taxon>Tracheophyta</taxon>
        <taxon>Spermatophyta</taxon>
        <taxon>Magnoliopsida</taxon>
        <taxon>eudicotyledons</taxon>
        <taxon>Gunneridae</taxon>
        <taxon>Pentapetalae</taxon>
        <taxon>rosids</taxon>
        <taxon>malvids</taxon>
        <taxon>Myrtales</taxon>
        <taxon>Lythraceae</taxon>
        <taxon>Trapa</taxon>
    </lineage>
</organism>
<feature type="transmembrane region" description="Helical" evidence="4">
    <location>
        <begin position="176"/>
        <end position="198"/>
    </location>
</feature>
<accession>A0AAN7LBP5</accession>
<dbReference type="AlphaFoldDB" id="A0AAN7LBP5"/>
<keyword evidence="4" id="KW-0472">Membrane</keyword>
<feature type="signal peptide" evidence="5">
    <location>
        <begin position="1"/>
        <end position="23"/>
    </location>
</feature>
<dbReference type="InterPro" id="IPR015425">
    <property type="entry name" value="FH2_Formin"/>
</dbReference>
<dbReference type="InterPro" id="IPR042201">
    <property type="entry name" value="FH2_Formin_sf"/>
</dbReference>
<evidence type="ECO:0000256" key="3">
    <source>
        <dbReference type="SAM" id="MobiDB-lite"/>
    </source>
</evidence>
<feature type="region of interest" description="Disordered" evidence="3">
    <location>
        <begin position="276"/>
        <end position="429"/>
    </location>
</feature>
<feature type="region of interest" description="Disordered" evidence="3">
    <location>
        <begin position="671"/>
        <end position="725"/>
    </location>
</feature>
<reference evidence="7 8" key="1">
    <citation type="journal article" date="2023" name="Hortic Res">
        <title>Pangenome of water caltrop reveals structural variations and asymmetric subgenome divergence after allopolyploidization.</title>
        <authorList>
            <person name="Zhang X."/>
            <person name="Chen Y."/>
            <person name="Wang L."/>
            <person name="Yuan Y."/>
            <person name="Fang M."/>
            <person name="Shi L."/>
            <person name="Lu R."/>
            <person name="Comes H.P."/>
            <person name="Ma Y."/>
            <person name="Chen Y."/>
            <person name="Huang G."/>
            <person name="Zhou Y."/>
            <person name="Zheng Z."/>
            <person name="Qiu Y."/>
        </authorList>
    </citation>
    <scope>NUCLEOTIDE SEQUENCE [LARGE SCALE GENOMIC DNA]</scope>
    <source>
        <strain evidence="7">F231</strain>
    </source>
</reference>
<evidence type="ECO:0000256" key="5">
    <source>
        <dbReference type="SAM" id="SignalP"/>
    </source>
</evidence>
<evidence type="ECO:0000256" key="4">
    <source>
        <dbReference type="SAM" id="Phobius"/>
    </source>
</evidence>
<dbReference type="SMART" id="SM00498">
    <property type="entry name" value="FH2"/>
    <property type="match status" value="1"/>
</dbReference>
<feature type="coiled-coil region" evidence="2">
    <location>
        <begin position="602"/>
        <end position="629"/>
    </location>
</feature>
<keyword evidence="8" id="KW-1185">Reference proteome</keyword>